<keyword evidence="4 7" id="KW-0547">Nucleotide-binding</keyword>
<evidence type="ECO:0000256" key="6">
    <source>
        <dbReference type="ARBA" id="ARBA00022840"/>
    </source>
</evidence>
<keyword evidence="11" id="KW-1185">Reference proteome</keyword>
<dbReference type="EMBL" id="SLXQ01000001">
    <property type="protein sequence ID" value="TCP56204.1"/>
    <property type="molecule type" value="Genomic_DNA"/>
</dbReference>
<reference evidence="10 11" key="1">
    <citation type="submission" date="2019-03" db="EMBL/GenBank/DDBJ databases">
        <title>Genomic Encyclopedia of Type Strains, Phase IV (KMG-IV): sequencing the most valuable type-strain genomes for metagenomic binning, comparative biology and taxonomic classification.</title>
        <authorList>
            <person name="Goeker M."/>
        </authorList>
    </citation>
    <scope>NUCLEOTIDE SEQUENCE [LARGE SCALE GENOMIC DNA]</scope>
    <source>
        <strain evidence="10 11">DSM 45765</strain>
    </source>
</reference>
<dbReference type="InterPro" id="IPR008271">
    <property type="entry name" value="Ser/Thr_kinase_AS"/>
</dbReference>
<dbReference type="PANTHER" id="PTHR43671">
    <property type="entry name" value="SERINE/THREONINE-PROTEIN KINASE NEK"/>
    <property type="match status" value="1"/>
</dbReference>
<gene>
    <name evidence="10" type="ORF">EV191_101144</name>
</gene>
<evidence type="ECO:0000259" key="9">
    <source>
        <dbReference type="PROSITE" id="PS50011"/>
    </source>
</evidence>
<dbReference type="AlphaFoldDB" id="A0A4R2R306"/>
<comment type="similarity">
    <text evidence="1">Belongs to the protein kinase superfamily. NEK Ser/Thr protein kinase family. NIMA subfamily.</text>
</comment>
<dbReference type="PANTHER" id="PTHR43671:SF13">
    <property type="entry name" value="SERINE_THREONINE-PROTEIN KINASE NEK2"/>
    <property type="match status" value="1"/>
</dbReference>
<protein>
    <recommendedName>
        <fullName evidence="2">non-specific serine/threonine protein kinase</fullName>
        <ecNumber evidence="2">2.7.11.1</ecNumber>
    </recommendedName>
</protein>
<keyword evidence="3" id="KW-0808">Transferase</keyword>
<feature type="region of interest" description="Disordered" evidence="8">
    <location>
        <begin position="367"/>
        <end position="391"/>
    </location>
</feature>
<feature type="region of interest" description="Disordered" evidence="8">
    <location>
        <begin position="1"/>
        <end position="51"/>
    </location>
</feature>
<evidence type="ECO:0000256" key="3">
    <source>
        <dbReference type="ARBA" id="ARBA00022679"/>
    </source>
</evidence>
<dbReference type="InterPro" id="IPR050660">
    <property type="entry name" value="NEK_Ser/Thr_kinase"/>
</dbReference>
<dbReference type="PROSITE" id="PS00108">
    <property type="entry name" value="PROTEIN_KINASE_ST"/>
    <property type="match status" value="1"/>
</dbReference>
<name>A0A4R2R306_9PSEU</name>
<evidence type="ECO:0000313" key="10">
    <source>
        <dbReference type="EMBL" id="TCP56204.1"/>
    </source>
</evidence>
<feature type="binding site" evidence="7">
    <location>
        <position position="89"/>
    </location>
    <ligand>
        <name>ATP</name>
        <dbReference type="ChEBI" id="CHEBI:30616"/>
    </ligand>
</feature>
<evidence type="ECO:0000256" key="8">
    <source>
        <dbReference type="SAM" id="MobiDB-lite"/>
    </source>
</evidence>
<organism evidence="10 11">
    <name type="scientific">Tamaricihabitans halophyticus</name>
    <dbReference type="NCBI Taxonomy" id="1262583"/>
    <lineage>
        <taxon>Bacteria</taxon>
        <taxon>Bacillati</taxon>
        <taxon>Actinomycetota</taxon>
        <taxon>Actinomycetes</taxon>
        <taxon>Pseudonocardiales</taxon>
        <taxon>Pseudonocardiaceae</taxon>
        <taxon>Tamaricihabitans</taxon>
    </lineage>
</organism>
<dbReference type="EC" id="2.7.11.1" evidence="2"/>
<dbReference type="Proteomes" id="UP000294911">
    <property type="component" value="Unassembled WGS sequence"/>
</dbReference>
<feature type="domain" description="Protein kinase" evidence="9">
    <location>
        <begin position="60"/>
        <end position="324"/>
    </location>
</feature>
<proteinExistence type="inferred from homology"/>
<dbReference type="Pfam" id="PF00069">
    <property type="entry name" value="Pkinase"/>
    <property type="match status" value="1"/>
</dbReference>
<dbReference type="InterPro" id="IPR011009">
    <property type="entry name" value="Kinase-like_dom_sf"/>
</dbReference>
<evidence type="ECO:0000256" key="5">
    <source>
        <dbReference type="ARBA" id="ARBA00022777"/>
    </source>
</evidence>
<evidence type="ECO:0000256" key="7">
    <source>
        <dbReference type="PROSITE-ProRule" id="PRU10141"/>
    </source>
</evidence>
<comment type="caution">
    <text evidence="10">The sequence shown here is derived from an EMBL/GenBank/DDBJ whole genome shotgun (WGS) entry which is preliminary data.</text>
</comment>
<dbReference type="PROSITE" id="PS50011">
    <property type="entry name" value="PROTEIN_KINASE_DOM"/>
    <property type="match status" value="1"/>
</dbReference>
<keyword evidence="10" id="KW-0723">Serine/threonine-protein kinase</keyword>
<evidence type="ECO:0000256" key="1">
    <source>
        <dbReference type="ARBA" id="ARBA00010886"/>
    </source>
</evidence>
<accession>A0A4R2R306</accession>
<evidence type="ECO:0000256" key="4">
    <source>
        <dbReference type="ARBA" id="ARBA00022741"/>
    </source>
</evidence>
<dbReference type="InterPro" id="IPR017441">
    <property type="entry name" value="Protein_kinase_ATP_BS"/>
</dbReference>
<dbReference type="SUPFAM" id="SSF56112">
    <property type="entry name" value="Protein kinase-like (PK-like)"/>
    <property type="match status" value="1"/>
</dbReference>
<keyword evidence="5 10" id="KW-0418">Kinase</keyword>
<dbReference type="SMART" id="SM00220">
    <property type="entry name" value="S_TKc"/>
    <property type="match status" value="1"/>
</dbReference>
<dbReference type="PROSITE" id="PS00107">
    <property type="entry name" value="PROTEIN_KINASE_ATP"/>
    <property type="match status" value="1"/>
</dbReference>
<evidence type="ECO:0000256" key="2">
    <source>
        <dbReference type="ARBA" id="ARBA00012513"/>
    </source>
</evidence>
<keyword evidence="6 7" id="KW-0067">ATP-binding</keyword>
<sequence length="634" mass="67154">MFSSTAGGEASHFTETRGTGPETAIAANLTPVNTGGSRLRHNDGVPSTQPEPERLIAGRYRLHTLVGSGSMGSVWTGYDEVLHRQVAVKEVRLPADFPPARADEMRERALREARAIAALSHPNVIAVYDVAMAGAEPFVVMELLPSRSLAALLRTHGALTVPQTAAVGEAVAAALEAAHHSGITHRDVKPGNVLIAEAATNYSQAPIKLTDFGIARNMAEVSMTASGVMLGSPAYIAPEVAAGDPVSPAADLWGLGATLFAAAEGRAPYGTDDDPLQTVLSVVHGEVPTPSPGPFAAIIRGLMVKAPDERMSLLEVRRTLHSLLPEPGVEVFGPAMFSAEPSAPRAGFDPSATQLLDRSLLATPVHAQSTSPELVPAKPPTDEASELAKSELAKSELAGAELSNDPGPLPFAPPSRRRRAGVLARIAVSLAAVLLFLAASAGGFAAVRAVAGKPILPADQPEVGELQPRTDSASAFVGERAGKFRVLVPDDWQLFRTQLGDASLPSGSRAQYLGQDGQQTLTVDFFPEFYPGGAVEDYVEWLRQSWPGEDLWVVSDRRATDRESGAEPARELRYRTVDRGNSADDGVQRRTTFALAFAADRALWVVSVTAPTDDADSARTELYNRIASSFTVRD</sequence>
<dbReference type="CDD" id="cd14014">
    <property type="entry name" value="STKc_PknB_like"/>
    <property type="match status" value="1"/>
</dbReference>
<evidence type="ECO:0000313" key="11">
    <source>
        <dbReference type="Proteomes" id="UP000294911"/>
    </source>
</evidence>
<dbReference type="GO" id="GO:0004674">
    <property type="term" value="F:protein serine/threonine kinase activity"/>
    <property type="evidence" value="ECO:0007669"/>
    <property type="project" value="UniProtKB-KW"/>
</dbReference>
<dbReference type="Gene3D" id="3.30.200.20">
    <property type="entry name" value="Phosphorylase Kinase, domain 1"/>
    <property type="match status" value="1"/>
</dbReference>
<dbReference type="Gene3D" id="1.10.510.10">
    <property type="entry name" value="Transferase(Phosphotransferase) domain 1"/>
    <property type="match status" value="1"/>
</dbReference>
<dbReference type="GO" id="GO:0005524">
    <property type="term" value="F:ATP binding"/>
    <property type="evidence" value="ECO:0007669"/>
    <property type="project" value="UniProtKB-UniRule"/>
</dbReference>
<dbReference type="InterPro" id="IPR000719">
    <property type="entry name" value="Prot_kinase_dom"/>
</dbReference>